<gene>
    <name evidence="3" type="ORF">E7811_11380</name>
</gene>
<dbReference type="GO" id="GO:0016491">
    <property type="term" value="F:oxidoreductase activity"/>
    <property type="evidence" value="ECO:0007669"/>
    <property type="project" value="UniProtKB-KW"/>
</dbReference>
<evidence type="ECO:0000313" key="4">
    <source>
        <dbReference type="Proteomes" id="UP000309450"/>
    </source>
</evidence>
<dbReference type="PANTHER" id="PTHR42879:SF2">
    <property type="entry name" value="3-OXOACYL-[ACYL-CARRIER-PROTEIN] REDUCTASE FABG"/>
    <property type="match status" value="1"/>
</dbReference>
<comment type="caution">
    <text evidence="3">The sequence shown here is derived from an EMBL/GenBank/DDBJ whole genome shotgun (WGS) entry which is preliminary data.</text>
</comment>
<evidence type="ECO:0000256" key="1">
    <source>
        <dbReference type="ARBA" id="ARBA00006484"/>
    </source>
</evidence>
<dbReference type="OrthoDB" id="9804774at2"/>
<dbReference type="Proteomes" id="UP000309450">
    <property type="component" value="Unassembled WGS sequence"/>
</dbReference>
<dbReference type="AlphaFoldDB" id="A0A4S3MNP6"/>
<dbReference type="Pfam" id="PF13561">
    <property type="entry name" value="adh_short_C2"/>
    <property type="match status" value="1"/>
</dbReference>
<name>A0A4S3MNP6_9RHOB</name>
<evidence type="ECO:0000313" key="3">
    <source>
        <dbReference type="EMBL" id="THD82759.1"/>
    </source>
</evidence>
<protein>
    <submittedName>
        <fullName evidence="3">SDR family oxidoreductase</fullName>
    </submittedName>
</protein>
<dbReference type="Gene3D" id="3.40.50.720">
    <property type="entry name" value="NAD(P)-binding Rossmann-like Domain"/>
    <property type="match status" value="1"/>
</dbReference>
<keyword evidence="4" id="KW-1185">Reference proteome</keyword>
<comment type="similarity">
    <text evidence="1">Belongs to the short-chain dehydrogenases/reductases (SDR) family.</text>
</comment>
<evidence type="ECO:0000256" key="2">
    <source>
        <dbReference type="ARBA" id="ARBA00023002"/>
    </source>
</evidence>
<dbReference type="SUPFAM" id="SSF51735">
    <property type="entry name" value="NAD(P)-binding Rossmann-fold domains"/>
    <property type="match status" value="1"/>
</dbReference>
<dbReference type="InterPro" id="IPR036291">
    <property type="entry name" value="NAD(P)-bd_dom_sf"/>
</dbReference>
<dbReference type="PRINTS" id="PR00080">
    <property type="entry name" value="SDRFAMILY"/>
</dbReference>
<dbReference type="InterPro" id="IPR050259">
    <property type="entry name" value="SDR"/>
</dbReference>
<keyword evidence="2" id="KW-0560">Oxidoreductase</keyword>
<organism evidence="3 4">
    <name type="scientific">Aliigemmobacter aestuarii</name>
    <dbReference type="NCBI Taxonomy" id="1445661"/>
    <lineage>
        <taxon>Bacteria</taxon>
        <taxon>Pseudomonadati</taxon>
        <taxon>Pseudomonadota</taxon>
        <taxon>Alphaproteobacteria</taxon>
        <taxon>Rhodobacterales</taxon>
        <taxon>Paracoccaceae</taxon>
        <taxon>Aliigemmobacter</taxon>
    </lineage>
</organism>
<dbReference type="FunFam" id="3.40.50.720:FF:000173">
    <property type="entry name" value="3-oxoacyl-[acyl-carrier protein] reductase"/>
    <property type="match status" value="1"/>
</dbReference>
<dbReference type="PANTHER" id="PTHR42879">
    <property type="entry name" value="3-OXOACYL-(ACYL-CARRIER-PROTEIN) REDUCTASE"/>
    <property type="match status" value="1"/>
</dbReference>
<proteinExistence type="inferred from homology"/>
<sequence>MQPDASCAGPAGRKTMLNRTDMPLQGKVAMVTGASRRIGRAVALGLAQAGADLIVHARQSRDEVEAVAAEIRAMGRRAEVALGDVTVEKDVLAVFEVARAAFGGVDILINNAAIRGEKPLLDMTLQEWRATNAVILDGAFLCSREALRSMVERGGGTIINLGGVSAHVGAKKRAHVATGKAGLVGLTKSIALEFADRNIIANCVAPGKIGGKRSATSGASPDMGTGPILGREGEIAEAAFVILSLCMPEARFMTGQTVHVSGGMYMP</sequence>
<dbReference type="EMBL" id="SSND01000003">
    <property type="protein sequence ID" value="THD82759.1"/>
    <property type="molecule type" value="Genomic_DNA"/>
</dbReference>
<accession>A0A4S3MNP6</accession>
<reference evidence="3 4" key="1">
    <citation type="submission" date="2019-04" db="EMBL/GenBank/DDBJ databases">
        <title>Draft genome sequence of Gemmobacter aestuarii sp. nov.</title>
        <authorList>
            <person name="Hameed A."/>
            <person name="Lin S.-Y."/>
            <person name="Shahina M."/>
            <person name="Lai W.-A."/>
            <person name="Young C.-C."/>
        </authorList>
    </citation>
    <scope>NUCLEOTIDE SEQUENCE [LARGE SCALE GENOMIC DNA]</scope>
    <source>
        <strain evidence="3 4">CC-PW-75</strain>
    </source>
</reference>
<dbReference type="InterPro" id="IPR002347">
    <property type="entry name" value="SDR_fam"/>
</dbReference>
<dbReference type="PRINTS" id="PR00081">
    <property type="entry name" value="GDHRDH"/>
</dbReference>